<dbReference type="KEGG" id="dcp:RN607_08460"/>
<dbReference type="RefSeq" id="WP_313541861.1">
    <property type="nucleotide sequence ID" value="NZ_CP134880.1"/>
</dbReference>
<reference evidence="2" key="1">
    <citation type="submission" date="2023-09" db="EMBL/GenBank/DDBJ databases">
        <title>Demequina sp. a novel bacteria isolated from Capsicum annuum.</title>
        <authorList>
            <person name="Humaira Z."/>
            <person name="Lee J."/>
            <person name="Cho D."/>
        </authorList>
    </citation>
    <scope>NUCLEOTIDE SEQUENCE</scope>
    <source>
        <strain evidence="2">PMTSA13</strain>
    </source>
</reference>
<dbReference type="EMBL" id="CP134880">
    <property type="protein sequence ID" value="WNM26231.1"/>
    <property type="molecule type" value="Genomic_DNA"/>
</dbReference>
<protein>
    <recommendedName>
        <fullName evidence="3">Cell division protein FtsL</fullName>
    </recommendedName>
</protein>
<accession>A0AA96FCW4</accession>
<dbReference type="AlphaFoldDB" id="A0AA96FCW4"/>
<gene>
    <name evidence="2" type="ORF">RN607_08460</name>
</gene>
<proteinExistence type="predicted"/>
<evidence type="ECO:0008006" key="3">
    <source>
        <dbReference type="Google" id="ProtNLM"/>
    </source>
</evidence>
<name>A0AA96FCW4_9MICO</name>
<dbReference type="Proteomes" id="UP001303408">
    <property type="component" value="Chromosome"/>
</dbReference>
<keyword evidence="1" id="KW-0812">Transmembrane</keyword>
<feature type="transmembrane region" description="Helical" evidence="1">
    <location>
        <begin position="64"/>
        <end position="86"/>
    </location>
</feature>
<keyword evidence="1" id="KW-0472">Membrane</keyword>
<evidence type="ECO:0000313" key="2">
    <source>
        <dbReference type="EMBL" id="WNM26231.1"/>
    </source>
</evidence>
<organism evidence="2">
    <name type="scientific">Demequina capsici</name>
    <dbReference type="NCBI Taxonomy" id="3075620"/>
    <lineage>
        <taxon>Bacteria</taxon>
        <taxon>Bacillati</taxon>
        <taxon>Actinomycetota</taxon>
        <taxon>Actinomycetes</taxon>
        <taxon>Micrococcales</taxon>
        <taxon>Demequinaceae</taxon>
        <taxon>Demequina</taxon>
    </lineage>
</organism>
<evidence type="ECO:0000256" key="1">
    <source>
        <dbReference type="SAM" id="Phobius"/>
    </source>
</evidence>
<keyword evidence="1" id="KW-1133">Transmembrane helix</keyword>
<sequence length="154" mass="16090">MSAVPKHRPAVAYPAPARGAARAGAATATAPRRQRHAADIADTGRASHLKAVAAPQQARSIVPFAALCVGIIVASLAAVLLINIVMTEGAYERRDLKLEIAQLAQQHDDLVMQLEANSAPQQLAQRASDLGMVPADTLGFVSLQQGVVLEARTG</sequence>